<comment type="caution">
    <text evidence="2">The sequence shown here is derived from an EMBL/GenBank/DDBJ whole genome shotgun (WGS) entry which is preliminary data.</text>
</comment>
<proteinExistence type="predicted"/>
<dbReference type="Gene3D" id="1.20.1050.10">
    <property type="match status" value="1"/>
</dbReference>
<protein>
    <recommendedName>
        <fullName evidence="1">GST C-terminal domain-containing protein</fullName>
    </recommendedName>
</protein>
<dbReference type="SUPFAM" id="SSF47616">
    <property type="entry name" value="GST C-terminal domain-like"/>
    <property type="match status" value="1"/>
</dbReference>
<sequence>MAQTVEQKWIPTVYNMSSSQAFVVVWALEEVAGSHGIKYNLKNFPRRGKDTNTEFKAVSPLGKSPVVTLEPVGSQHPPLEYQVLPNTLIESSSILQFISDNFTTGERVPESPQDKLRDAFFHNFAKGTLLAKVDFVLLFEVIAMLAPWGIRHLLLLLFRPIISHFLGDLRDIYTVMENGLSEEKPWFSGSKIGLADFNMSFAMDMSAQRGYFDTEKYPKVAKWHAATLGRPRTRELWERQAHTIWLLSRRPLLRLCLDNIGTEGVISNGPESESFFSYGELA</sequence>
<dbReference type="Proteomes" id="UP000469558">
    <property type="component" value="Unassembled WGS sequence"/>
</dbReference>
<feature type="domain" description="GST C-terminal" evidence="1">
    <location>
        <begin position="111"/>
        <end position="252"/>
    </location>
</feature>
<dbReference type="PROSITE" id="PS50405">
    <property type="entry name" value="GST_CTER"/>
    <property type="match status" value="1"/>
</dbReference>
<dbReference type="PANTHER" id="PTHR44051">
    <property type="entry name" value="GLUTATHIONE S-TRANSFERASE-RELATED"/>
    <property type="match status" value="1"/>
</dbReference>
<dbReference type="InterPro" id="IPR010987">
    <property type="entry name" value="Glutathione-S-Trfase_C-like"/>
</dbReference>
<dbReference type="OrthoDB" id="2309723at2759"/>
<name>A0A8T9CIG5_9HELO</name>
<dbReference type="PANTHER" id="PTHR44051:SF9">
    <property type="entry name" value="GLUTATHIONE S-TRANSFERASE 1"/>
    <property type="match status" value="1"/>
</dbReference>
<accession>A0A8T9CIG5</accession>
<dbReference type="EMBL" id="QGMK01000145">
    <property type="protein sequence ID" value="TVY83860.1"/>
    <property type="molecule type" value="Genomic_DNA"/>
</dbReference>
<dbReference type="InterPro" id="IPR036249">
    <property type="entry name" value="Thioredoxin-like_sf"/>
</dbReference>
<keyword evidence="3" id="KW-1185">Reference proteome</keyword>
<gene>
    <name evidence="2" type="ORF">LSUE1_G004640</name>
</gene>
<organism evidence="2 3">
    <name type="scientific">Lachnellula suecica</name>
    <dbReference type="NCBI Taxonomy" id="602035"/>
    <lineage>
        <taxon>Eukaryota</taxon>
        <taxon>Fungi</taxon>
        <taxon>Dikarya</taxon>
        <taxon>Ascomycota</taxon>
        <taxon>Pezizomycotina</taxon>
        <taxon>Leotiomycetes</taxon>
        <taxon>Helotiales</taxon>
        <taxon>Lachnaceae</taxon>
        <taxon>Lachnellula</taxon>
    </lineage>
</organism>
<dbReference type="SUPFAM" id="SSF52833">
    <property type="entry name" value="Thioredoxin-like"/>
    <property type="match status" value="1"/>
</dbReference>
<dbReference type="AlphaFoldDB" id="A0A8T9CIG5"/>
<dbReference type="Pfam" id="PF00043">
    <property type="entry name" value="GST_C"/>
    <property type="match status" value="1"/>
</dbReference>
<dbReference type="InterPro" id="IPR036282">
    <property type="entry name" value="Glutathione-S-Trfase_C_sf"/>
</dbReference>
<reference evidence="2 3" key="1">
    <citation type="submission" date="2018-05" db="EMBL/GenBank/DDBJ databases">
        <title>Genome sequencing and assembly of the regulated plant pathogen Lachnellula willkommii and related sister species for the development of diagnostic species identification markers.</title>
        <authorList>
            <person name="Giroux E."/>
            <person name="Bilodeau G."/>
        </authorList>
    </citation>
    <scope>NUCLEOTIDE SEQUENCE [LARGE SCALE GENOMIC DNA]</scope>
    <source>
        <strain evidence="2 3">CBS 268.59</strain>
    </source>
</reference>
<dbReference type="InterPro" id="IPR004046">
    <property type="entry name" value="GST_C"/>
</dbReference>
<dbReference type="Gene3D" id="3.40.30.10">
    <property type="entry name" value="Glutaredoxin"/>
    <property type="match status" value="1"/>
</dbReference>
<evidence type="ECO:0000313" key="3">
    <source>
        <dbReference type="Proteomes" id="UP000469558"/>
    </source>
</evidence>
<evidence type="ECO:0000259" key="1">
    <source>
        <dbReference type="PROSITE" id="PS50405"/>
    </source>
</evidence>
<evidence type="ECO:0000313" key="2">
    <source>
        <dbReference type="EMBL" id="TVY83860.1"/>
    </source>
</evidence>